<gene>
    <name evidence="1" type="ORF">DIZ78_12565</name>
</gene>
<dbReference type="SUPFAM" id="SSF109604">
    <property type="entry name" value="HD-domain/PDEase-like"/>
    <property type="match status" value="1"/>
</dbReference>
<dbReference type="AlphaFoldDB" id="A0A370DJM3"/>
<accession>A0A370DJM3</accession>
<evidence type="ECO:0000313" key="2">
    <source>
        <dbReference type="Proteomes" id="UP000254771"/>
    </source>
</evidence>
<reference evidence="1 2" key="1">
    <citation type="journal article" date="2018" name="ISME J.">
        <title>Endosymbiont genomes yield clues of tubeworm success.</title>
        <authorList>
            <person name="Li Y."/>
            <person name="Liles M.R."/>
            <person name="Halanych K.M."/>
        </authorList>
    </citation>
    <scope>NUCLEOTIDE SEQUENCE [LARGE SCALE GENOMIC DNA]</scope>
    <source>
        <strain evidence="1">A1462</strain>
    </source>
</reference>
<evidence type="ECO:0000313" key="1">
    <source>
        <dbReference type="EMBL" id="RDH84366.1"/>
    </source>
</evidence>
<keyword evidence="2" id="KW-1185">Reference proteome</keyword>
<dbReference type="Gene3D" id="1.10.3210.10">
    <property type="entry name" value="Hypothetical protein af1432"/>
    <property type="match status" value="1"/>
</dbReference>
<protein>
    <recommendedName>
        <fullName evidence="3">Phosphohydrolase</fullName>
    </recommendedName>
</protein>
<proteinExistence type="predicted"/>
<sequence>MGIDTKLIHRIRVDYQLDWQGIHGVSHWSRVRQNGLRLAEENEADTSVIELFSVIHDSCRVNDTNDPEHGPRAARYAEILRTEGIIRLTDGQMKQLTAACEGHTHSHTHADMTIATCWDADRLDLGRVGIRPDPQRMATQAGALLAKTAEYL</sequence>
<name>A0A370DJM3_9GAMM</name>
<dbReference type="Proteomes" id="UP000254771">
    <property type="component" value="Unassembled WGS sequence"/>
</dbReference>
<evidence type="ECO:0008006" key="3">
    <source>
        <dbReference type="Google" id="ProtNLM"/>
    </source>
</evidence>
<organism evidence="1 2">
    <name type="scientific">endosymbiont of Escarpia spicata</name>
    <dbReference type="NCBI Taxonomy" id="2200908"/>
    <lineage>
        <taxon>Bacteria</taxon>
        <taxon>Pseudomonadati</taxon>
        <taxon>Pseudomonadota</taxon>
        <taxon>Gammaproteobacteria</taxon>
        <taxon>sulfur-oxidizing symbionts</taxon>
    </lineage>
</organism>
<comment type="caution">
    <text evidence="1">The sequence shown here is derived from an EMBL/GenBank/DDBJ whole genome shotgun (WGS) entry which is preliminary data.</text>
</comment>
<dbReference type="EMBL" id="QFXE01000015">
    <property type="protein sequence ID" value="RDH84366.1"/>
    <property type="molecule type" value="Genomic_DNA"/>
</dbReference>